<evidence type="ECO:0000313" key="5">
    <source>
        <dbReference type="Proteomes" id="UP000434342"/>
    </source>
</evidence>
<protein>
    <recommendedName>
        <fullName evidence="6">DUF304 domain-containing protein</fullName>
    </recommendedName>
</protein>
<reference evidence="3" key="1">
    <citation type="submission" date="2016-10" db="EMBL/GenBank/DDBJ databases">
        <authorList>
            <person name="de Groot N.N."/>
        </authorList>
    </citation>
    <scope>NUCLEOTIDE SEQUENCE [LARGE SCALE GENOMIC DNA]</scope>
    <source>
        <strain evidence="3">DSM 22619</strain>
    </source>
</reference>
<reference evidence="2 5" key="3">
    <citation type="submission" date="2019-08" db="EMBL/GenBank/DDBJ databases">
        <title>In-depth cultivation of the pig gut microbiome towards novel bacterial diversity and tailored functional studies.</title>
        <authorList>
            <person name="Wylensek D."/>
            <person name="Hitch T.C.A."/>
            <person name="Clavel T."/>
        </authorList>
    </citation>
    <scope>NUCLEOTIDE SEQUENCE [LARGE SCALE GENOMIC DNA]</scope>
    <source>
        <strain evidence="2 5">WB01_CNA04</strain>
    </source>
</reference>
<feature type="transmembrane region" description="Helical" evidence="1">
    <location>
        <begin position="77"/>
        <end position="97"/>
    </location>
</feature>
<reference evidence="4" key="2">
    <citation type="submission" date="2016-10" db="EMBL/GenBank/DDBJ databases">
        <authorList>
            <person name="Varghese N."/>
            <person name="Submissions S."/>
        </authorList>
    </citation>
    <scope>NUCLEOTIDE SEQUENCE [LARGE SCALE GENOMIC DNA]</scope>
    <source>
        <strain evidence="4">DSM 22619</strain>
    </source>
</reference>
<evidence type="ECO:0000256" key="1">
    <source>
        <dbReference type="SAM" id="Phobius"/>
    </source>
</evidence>
<proteinExistence type="predicted"/>
<evidence type="ECO:0008006" key="6">
    <source>
        <dbReference type="Google" id="ProtNLM"/>
    </source>
</evidence>
<keyword evidence="4" id="KW-1185">Reference proteome</keyword>
<dbReference type="SUPFAM" id="SSF81665">
    <property type="entry name" value="Calcium ATPase, transmembrane domain M"/>
    <property type="match status" value="1"/>
</dbReference>
<dbReference type="Proteomes" id="UP000198528">
    <property type="component" value="Unassembled WGS sequence"/>
</dbReference>
<dbReference type="EMBL" id="VUND01000001">
    <property type="protein sequence ID" value="MST59595.1"/>
    <property type="molecule type" value="Genomic_DNA"/>
</dbReference>
<dbReference type="EMBL" id="FMZL01000002">
    <property type="protein sequence ID" value="SDC03862.1"/>
    <property type="molecule type" value="Genomic_DNA"/>
</dbReference>
<feature type="transmembrane region" description="Helical" evidence="1">
    <location>
        <begin position="41"/>
        <end position="65"/>
    </location>
</feature>
<evidence type="ECO:0000313" key="3">
    <source>
        <dbReference type="EMBL" id="SDC03862.1"/>
    </source>
</evidence>
<dbReference type="RefSeq" id="WP_090844883.1">
    <property type="nucleotide sequence ID" value="NZ_FMZL01000002.1"/>
</dbReference>
<dbReference type="Proteomes" id="UP000434342">
    <property type="component" value="Unassembled WGS sequence"/>
</dbReference>
<keyword evidence="1" id="KW-1133">Transmembrane helix</keyword>
<keyword evidence="1" id="KW-0812">Transmembrane</keyword>
<dbReference type="AlphaFoldDB" id="A0A1G6IBF8"/>
<keyword evidence="1" id="KW-0472">Membrane</keyword>
<gene>
    <name evidence="2" type="ORF">FYJ69_01520</name>
    <name evidence="3" type="ORF">SAMN04487824_102103</name>
</gene>
<evidence type="ECO:0000313" key="2">
    <source>
        <dbReference type="EMBL" id="MST59595.1"/>
    </source>
</evidence>
<name>A0A1G6IBF8_9ACTN</name>
<evidence type="ECO:0000313" key="4">
    <source>
        <dbReference type="Proteomes" id="UP000198528"/>
    </source>
</evidence>
<sequence length="187" mass="21276">MTWLTLCLVMIALPVFALVYQRVADSGMAERHHRHHDTYVVPVMLTRTLSVVMLFMAVLGAALTWLCSLGAFAASPLVVLSFFLSFVATTFCLWFVMRRYSVVTFRDRMVITPFVGRKRTIRYRDIERMEWSRSIIGSRQNVRVYAHGQKRGSTIWGTLDVQQILMGVNRFDVLAASPGADRPDGGR</sequence>
<dbReference type="InterPro" id="IPR023298">
    <property type="entry name" value="ATPase_P-typ_TM_dom_sf"/>
</dbReference>
<accession>A0A1G6IBF8</accession>
<organism evidence="3 4">
    <name type="scientific">Parafannyhessea umbonata</name>
    <dbReference type="NCBI Taxonomy" id="604330"/>
    <lineage>
        <taxon>Bacteria</taxon>
        <taxon>Bacillati</taxon>
        <taxon>Actinomycetota</taxon>
        <taxon>Coriobacteriia</taxon>
        <taxon>Coriobacteriales</taxon>
        <taxon>Atopobiaceae</taxon>
        <taxon>Parafannyhessea</taxon>
    </lineage>
</organism>